<dbReference type="GO" id="GO:0007165">
    <property type="term" value="P:signal transduction"/>
    <property type="evidence" value="ECO:0007669"/>
    <property type="project" value="InterPro"/>
</dbReference>
<dbReference type="AlphaFoldDB" id="A0A5J4U771"/>
<reference evidence="2 3" key="1">
    <citation type="submission" date="2019-03" db="EMBL/GenBank/DDBJ databases">
        <title>Single cell metagenomics reveals metabolic interactions within the superorganism composed of flagellate Streblomastix strix and complex community of Bacteroidetes bacteria on its surface.</title>
        <authorList>
            <person name="Treitli S.C."/>
            <person name="Kolisko M."/>
            <person name="Husnik F."/>
            <person name="Keeling P."/>
            <person name="Hampl V."/>
        </authorList>
    </citation>
    <scope>NUCLEOTIDE SEQUENCE [LARGE SCALE GENOMIC DNA]</scope>
    <source>
        <strain evidence="2">ST1C</strain>
    </source>
</reference>
<dbReference type="Pfam" id="PF01603">
    <property type="entry name" value="B56"/>
    <property type="match status" value="2"/>
</dbReference>
<name>A0A5J4U771_9EUKA</name>
<feature type="non-terminal residue" evidence="2">
    <location>
        <position position="620"/>
    </location>
</feature>
<dbReference type="GO" id="GO:0000159">
    <property type="term" value="C:protein phosphatase type 2A complex"/>
    <property type="evidence" value="ECO:0007669"/>
    <property type="project" value="InterPro"/>
</dbReference>
<feature type="region of interest" description="Disordered" evidence="1">
    <location>
        <begin position="1"/>
        <end position="28"/>
    </location>
</feature>
<dbReference type="Gene3D" id="1.25.10.10">
    <property type="entry name" value="Leucine-rich Repeat Variant"/>
    <property type="match status" value="1"/>
</dbReference>
<sequence>MSNISSPATKPGQNTDQSQDPGSGGQEDLMADILQGAADAQAAPKLLPNLVSEVVLKKKEQRNSYYHDENGIIYDEVPEMKPFKNVDVANRENHFIQMLLSCNIRVNFDENAPENQKLYNTRKSNNLGMLVGYIALGEKKQANQATNPDLPKTFVFPKSTWMVVRKLVETNILRELPHPDFISENSTDFDEEDPIMEESWPHMEKVYDIFQHFIMSPDVEPKIAKLDAVDSGFVVQLVNLLDTEDPRERETLKAVVHKIYARFAAHRMLIRNRMVSIFERVGFGNIRFNGTAELLEIMGSVFAGLTVPVKDEYLLLFRYAILPLHHAMSLPTFNKQLSQTIVLFLQKEKRWTLDVIRYLLRTWPKVSSPKEVLYMAEIEDIIDGVGVDQLLAGSATNFSLNGTNSSISMINLNANSPIITSNHAASKDILLLSPPKKKENKPPLGRVIVKSLFKQVRECIESSQFQVAERALTMFANQNMMSLVSRTKLETIPILFLPLYANTRRHWSESVKTLTYSVLRLLMDADKPLFQMCAANARQREQKRRESNMSEDALNKLEKDALQNVVQANEIAIKKQKAYDELKQKMIDEKNKANPNQSKTLPRVGSSSSLSSQENSFDTL</sequence>
<dbReference type="SUPFAM" id="SSF48371">
    <property type="entry name" value="ARM repeat"/>
    <property type="match status" value="1"/>
</dbReference>
<evidence type="ECO:0000313" key="3">
    <source>
        <dbReference type="Proteomes" id="UP000324800"/>
    </source>
</evidence>
<dbReference type="OrthoDB" id="10264446at2759"/>
<dbReference type="InterPro" id="IPR011989">
    <property type="entry name" value="ARM-like"/>
</dbReference>
<accession>A0A5J4U771</accession>
<dbReference type="InterPro" id="IPR016024">
    <property type="entry name" value="ARM-type_fold"/>
</dbReference>
<dbReference type="EMBL" id="SNRW01019673">
    <property type="protein sequence ID" value="KAA6366168.1"/>
    <property type="molecule type" value="Genomic_DNA"/>
</dbReference>
<proteinExistence type="predicted"/>
<feature type="compositionally biased region" description="Polar residues" evidence="1">
    <location>
        <begin position="1"/>
        <end position="21"/>
    </location>
</feature>
<dbReference type="Proteomes" id="UP000324800">
    <property type="component" value="Unassembled WGS sequence"/>
</dbReference>
<dbReference type="PANTHER" id="PTHR10257">
    <property type="entry name" value="SERINE/THREONINE PROTEIN PHOSPHATASE 2A PP2A REGULATORY SUBUNIT B"/>
    <property type="match status" value="1"/>
</dbReference>
<protein>
    <submittedName>
        <fullName evidence="2">Putative Serine/threonine protein phosphatase 2A 57 kDa regulatory subunit B' theta</fullName>
    </submittedName>
</protein>
<dbReference type="GO" id="GO:0019888">
    <property type="term" value="F:protein phosphatase regulator activity"/>
    <property type="evidence" value="ECO:0007669"/>
    <property type="project" value="InterPro"/>
</dbReference>
<feature type="region of interest" description="Disordered" evidence="1">
    <location>
        <begin position="585"/>
        <end position="620"/>
    </location>
</feature>
<comment type="caution">
    <text evidence="2">The sequence shown here is derived from an EMBL/GenBank/DDBJ whole genome shotgun (WGS) entry which is preliminary data.</text>
</comment>
<dbReference type="PANTHER" id="PTHR10257:SF3">
    <property type="entry name" value="SERINE_THREONINE-PROTEIN PHOSPHATASE 2A 56 KDA REGULATORY SUBUNIT GAMMA ISOFORM"/>
    <property type="match status" value="1"/>
</dbReference>
<evidence type="ECO:0000313" key="2">
    <source>
        <dbReference type="EMBL" id="KAA6366168.1"/>
    </source>
</evidence>
<gene>
    <name evidence="2" type="ORF">EZS28_038305</name>
</gene>
<organism evidence="2 3">
    <name type="scientific">Streblomastix strix</name>
    <dbReference type="NCBI Taxonomy" id="222440"/>
    <lineage>
        <taxon>Eukaryota</taxon>
        <taxon>Metamonada</taxon>
        <taxon>Preaxostyla</taxon>
        <taxon>Oxymonadida</taxon>
        <taxon>Streblomastigidae</taxon>
        <taxon>Streblomastix</taxon>
    </lineage>
</organism>
<dbReference type="InterPro" id="IPR002554">
    <property type="entry name" value="PP2A_B56"/>
</dbReference>
<evidence type="ECO:0000256" key="1">
    <source>
        <dbReference type="SAM" id="MobiDB-lite"/>
    </source>
</evidence>